<keyword evidence="1 4" id="KW-0349">Heme</keyword>
<evidence type="ECO:0000256" key="2">
    <source>
        <dbReference type="ARBA" id="ARBA00022723"/>
    </source>
</evidence>
<dbReference type="GO" id="GO:0020037">
    <property type="term" value="F:heme binding"/>
    <property type="evidence" value="ECO:0007669"/>
    <property type="project" value="InterPro"/>
</dbReference>
<dbReference type="AlphaFoldDB" id="A0AAN7BBP1"/>
<dbReference type="GO" id="GO:0016705">
    <property type="term" value="F:oxidoreductase activity, acting on paired donors, with incorporation or reduction of molecular oxygen"/>
    <property type="evidence" value="ECO:0007669"/>
    <property type="project" value="InterPro"/>
</dbReference>
<name>A0AAN7BBP1_9PEZI</name>
<feature type="compositionally biased region" description="Basic and acidic residues" evidence="5">
    <location>
        <begin position="450"/>
        <end position="464"/>
    </location>
</feature>
<keyword evidence="2 4" id="KW-0479">Metal-binding</keyword>
<evidence type="ECO:0000256" key="3">
    <source>
        <dbReference type="ARBA" id="ARBA00023004"/>
    </source>
</evidence>
<gene>
    <name evidence="6" type="ORF">QBC37DRAFT_419929</name>
</gene>
<dbReference type="GO" id="GO:0005506">
    <property type="term" value="F:iron ion binding"/>
    <property type="evidence" value="ECO:0007669"/>
    <property type="project" value="InterPro"/>
</dbReference>
<evidence type="ECO:0000256" key="5">
    <source>
        <dbReference type="SAM" id="MobiDB-lite"/>
    </source>
</evidence>
<comment type="caution">
    <text evidence="6">The sequence shown here is derived from an EMBL/GenBank/DDBJ whole genome shotgun (WGS) entry which is preliminary data.</text>
</comment>
<dbReference type="CDD" id="cd11051">
    <property type="entry name" value="CYP59-like"/>
    <property type="match status" value="1"/>
</dbReference>
<dbReference type="Gene3D" id="1.10.630.10">
    <property type="entry name" value="Cytochrome P450"/>
    <property type="match status" value="1"/>
</dbReference>
<dbReference type="Proteomes" id="UP001301769">
    <property type="component" value="Unassembled WGS sequence"/>
</dbReference>
<keyword evidence="3 4" id="KW-0408">Iron</keyword>
<evidence type="ECO:0000256" key="1">
    <source>
        <dbReference type="ARBA" id="ARBA00022617"/>
    </source>
</evidence>
<evidence type="ECO:0000313" key="6">
    <source>
        <dbReference type="EMBL" id="KAK4215080.1"/>
    </source>
</evidence>
<dbReference type="InterPro" id="IPR050121">
    <property type="entry name" value="Cytochrome_P450_monoxygenase"/>
</dbReference>
<evidence type="ECO:0000256" key="4">
    <source>
        <dbReference type="PIRSR" id="PIRSR602401-1"/>
    </source>
</evidence>
<dbReference type="InterPro" id="IPR036396">
    <property type="entry name" value="Cyt_P450_sf"/>
</dbReference>
<accession>A0AAN7BBP1</accession>
<feature type="binding site" description="axial binding residue" evidence="4">
    <location>
        <position position="482"/>
    </location>
    <ligand>
        <name>heme</name>
        <dbReference type="ChEBI" id="CHEBI:30413"/>
    </ligand>
    <ligandPart>
        <name>Fe</name>
        <dbReference type="ChEBI" id="CHEBI:18248"/>
    </ligandPart>
</feature>
<dbReference type="Pfam" id="PF00067">
    <property type="entry name" value="p450"/>
    <property type="match status" value="1"/>
</dbReference>
<protein>
    <submittedName>
        <fullName evidence="6">Cytochrome p450</fullName>
    </submittedName>
</protein>
<proteinExistence type="predicted"/>
<dbReference type="PANTHER" id="PTHR24305:SF222">
    <property type="entry name" value="CYTOCHROME P450 MONOOXYGENASE STCS"/>
    <property type="match status" value="1"/>
</dbReference>
<feature type="region of interest" description="Disordered" evidence="5">
    <location>
        <begin position="447"/>
        <end position="473"/>
    </location>
</feature>
<keyword evidence="7" id="KW-1185">Reference proteome</keyword>
<dbReference type="GO" id="GO:0004497">
    <property type="term" value="F:monooxygenase activity"/>
    <property type="evidence" value="ECO:0007669"/>
    <property type="project" value="InterPro"/>
</dbReference>
<comment type="cofactor">
    <cofactor evidence="4">
        <name>heme</name>
        <dbReference type="ChEBI" id="CHEBI:30413"/>
    </cofactor>
</comment>
<dbReference type="PRINTS" id="PR00385">
    <property type="entry name" value="P450"/>
</dbReference>
<dbReference type="InterPro" id="IPR002401">
    <property type="entry name" value="Cyt_P450_E_grp-I"/>
</dbReference>
<dbReference type="EMBL" id="MU858084">
    <property type="protein sequence ID" value="KAK4215080.1"/>
    <property type="molecule type" value="Genomic_DNA"/>
</dbReference>
<dbReference type="InterPro" id="IPR001128">
    <property type="entry name" value="Cyt_P450"/>
</dbReference>
<dbReference type="PANTHER" id="PTHR24305">
    <property type="entry name" value="CYTOCHROME P450"/>
    <property type="match status" value="1"/>
</dbReference>
<evidence type="ECO:0000313" key="7">
    <source>
        <dbReference type="Proteomes" id="UP001301769"/>
    </source>
</evidence>
<reference evidence="6" key="1">
    <citation type="journal article" date="2023" name="Mol. Phylogenet. Evol.">
        <title>Genome-scale phylogeny and comparative genomics of the fungal order Sordariales.</title>
        <authorList>
            <person name="Hensen N."/>
            <person name="Bonometti L."/>
            <person name="Westerberg I."/>
            <person name="Brannstrom I.O."/>
            <person name="Guillou S."/>
            <person name="Cros-Aarteil S."/>
            <person name="Calhoun S."/>
            <person name="Haridas S."/>
            <person name="Kuo A."/>
            <person name="Mondo S."/>
            <person name="Pangilinan J."/>
            <person name="Riley R."/>
            <person name="LaButti K."/>
            <person name="Andreopoulos B."/>
            <person name="Lipzen A."/>
            <person name="Chen C."/>
            <person name="Yan M."/>
            <person name="Daum C."/>
            <person name="Ng V."/>
            <person name="Clum A."/>
            <person name="Steindorff A."/>
            <person name="Ohm R.A."/>
            <person name="Martin F."/>
            <person name="Silar P."/>
            <person name="Natvig D.O."/>
            <person name="Lalanne C."/>
            <person name="Gautier V."/>
            <person name="Ament-Velasquez S.L."/>
            <person name="Kruys A."/>
            <person name="Hutchinson M.I."/>
            <person name="Powell A.J."/>
            <person name="Barry K."/>
            <person name="Miller A.N."/>
            <person name="Grigoriev I.V."/>
            <person name="Debuchy R."/>
            <person name="Gladieux P."/>
            <person name="Hiltunen Thoren M."/>
            <person name="Johannesson H."/>
        </authorList>
    </citation>
    <scope>NUCLEOTIDE SEQUENCE</scope>
    <source>
        <strain evidence="6">PSN293</strain>
    </source>
</reference>
<sequence>MLARVLLVGIPLLAVYMYHRLRTYRFSKYAHLPQLKSSLVWGHLKVLHQYIRASLHPDQSADEIFAQMCHELSDPPVFLVDLWPVSRPMAIVSNHAVAEQISRSTKTHPWSLPKSPTMSAFNYLVGPKSLLMKNGAEWKTFRKRFNPGFAPHHLISLLPCIIDKTVVFLRHLDSYAATGESFEFMELTINLTFDIIGAVVMDEDFEAQGGGDRKGEFIELYVELIQSYSMQDEEVRLPWWLTPGKIMRRRRLGGRIDEILGGMIRRQFAERKRLGDGKAKSRSVLSLGLQDVDELSDDLLSVTVDQIKTFLFAGHDTTSILLTWIFYELSRTPRALKAVRDELDEVFGTDPDPRVVSDKLLSADGEELLSRMSYTSAVIKEMLRLHPPAGSARYSPAGSGFSVTDDKGNVIPLDDAVIYLCHPLIQKDQSVYGETAHEFVPERWLGNSDTSERTNVDENGHDGAAKIPPGAWRPFERGPRNCIGQELANIEARVIIAMIARRYDFTKVGLGELARDEKGRPILDERGQYKVKDELYSVRQITSKPADGVRMKAKLTDQAAPLE</sequence>
<dbReference type="SUPFAM" id="SSF48264">
    <property type="entry name" value="Cytochrome P450"/>
    <property type="match status" value="1"/>
</dbReference>
<organism evidence="6 7">
    <name type="scientific">Rhypophila decipiens</name>
    <dbReference type="NCBI Taxonomy" id="261697"/>
    <lineage>
        <taxon>Eukaryota</taxon>
        <taxon>Fungi</taxon>
        <taxon>Dikarya</taxon>
        <taxon>Ascomycota</taxon>
        <taxon>Pezizomycotina</taxon>
        <taxon>Sordariomycetes</taxon>
        <taxon>Sordariomycetidae</taxon>
        <taxon>Sordariales</taxon>
        <taxon>Naviculisporaceae</taxon>
        <taxon>Rhypophila</taxon>
    </lineage>
</organism>
<dbReference type="PRINTS" id="PR00463">
    <property type="entry name" value="EP450I"/>
</dbReference>
<reference evidence="6" key="2">
    <citation type="submission" date="2023-05" db="EMBL/GenBank/DDBJ databases">
        <authorList>
            <consortium name="Lawrence Berkeley National Laboratory"/>
            <person name="Steindorff A."/>
            <person name="Hensen N."/>
            <person name="Bonometti L."/>
            <person name="Westerberg I."/>
            <person name="Brannstrom I.O."/>
            <person name="Guillou S."/>
            <person name="Cros-Aarteil S."/>
            <person name="Calhoun S."/>
            <person name="Haridas S."/>
            <person name="Kuo A."/>
            <person name="Mondo S."/>
            <person name="Pangilinan J."/>
            <person name="Riley R."/>
            <person name="Labutti K."/>
            <person name="Andreopoulos B."/>
            <person name="Lipzen A."/>
            <person name="Chen C."/>
            <person name="Yanf M."/>
            <person name="Daum C."/>
            <person name="Ng V."/>
            <person name="Clum A."/>
            <person name="Ohm R."/>
            <person name="Martin F."/>
            <person name="Silar P."/>
            <person name="Natvig D."/>
            <person name="Lalanne C."/>
            <person name="Gautier V."/>
            <person name="Ament-Velasquez S.L."/>
            <person name="Kruys A."/>
            <person name="Hutchinson M.I."/>
            <person name="Powell A.J."/>
            <person name="Barry K."/>
            <person name="Miller A.N."/>
            <person name="Grigoriev I.V."/>
            <person name="Debuchy R."/>
            <person name="Gladieux P."/>
            <person name="Thoren M.H."/>
            <person name="Johannesson H."/>
        </authorList>
    </citation>
    <scope>NUCLEOTIDE SEQUENCE</scope>
    <source>
        <strain evidence="6">PSN293</strain>
    </source>
</reference>